<dbReference type="Proteomes" id="UP001519460">
    <property type="component" value="Unassembled WGS sequence"/>
</dbReference>
<proteinExistence type="predicted"/>
<name>A0ABD0KKV5_9CAEN</name>
<sequence length="84" mass="9134">MCRPRGSCQDTQVLDVAGRCVFVQVSCRGQHLVVLISAVVRTPGLNNSILVYINGRGMPVNNDRINEDKSTKLISTAGLLDSVY</sequence>
<gene>
    <name evidence="1" type="ORF">BaRGS_00020940</name>
</gene>
<organism evidence="1 2">
    <name type="scientific">Batillaria attramentaria</name>
    <dbReference type="NCBI Taxonomy" id="370345"/>
    <lineage>
        <taxon>Eukaryota</taxon>
        <taxon>Metazoa</taxon>
        <taxon>Spiralia</taxon>
        <taxon>Lophotrochozoa</taxon>
        <taxon>Mollusca</taxon>
        <taxon>Gastropoda</taxon>
        <taxon>Caenogastropoda</taxon>
        <taxon>Sorbeoconcha</taxon>
        <taxon>Cerithioidea</taxon>
        <taxon>Batillariidae</taxon>
        <taxon>Batillaria</taxon>
    </lineage>
</organism>
<reference evidence="1 2" key="1">
    <citation type="journal article" date="2023" name="Sci. Data">
        <title>Genome assembly of the Korean intertidal mud-creeper Batillaria attramentaria.</title>
        <authorList>
            <person name="Patra A.K."/>
            <person name="Ho P.T."/>
            <person name="Jun S."/>
            <person name="Lee S.J."/>
            <person name="Kim Y."/>
            <person name="Won Y.J."/>
        </authorList>
    </citation>
    <scope>NUCLEOTIDE SEQUENCE [LARGE SCALE GENOMIC DNA]</scope>
    <source>
        <strain evidence="1">Wonlab-2016</strain>
    </source>
</reference>
<evidence type="ECO:0000313" key="2">
    <source>
        <dbReference type="Proteomes" id="UP001519460"/>
    </source>
</evidence>
<keyword evidence="2" id="KW-1185">Reference proteome</keyword>
<accession>A0ABD0KKV5</accession>
<comment type="caution">
    <text evidence="1">The sequence shown here is derived from an EMBL/GenBank/DDBJ whole genome shotgun (WGS) entry which is preliminary data.</text>
</comment>
<protein>
    <submittedName>
        <fullName evidence="1">Uncharacterized protein</fullName>
    </submittedName>
</protein>
<dbReference type="EMBL" id="JACVVK020000159">
    <property type="protein sequence ID" value="KAK7487799.1"/>
    <property type="molecule type" value="Genomic_DNA"/>
</dbReference>
<evidence type="ECO:0000313" key="1">
    <source>
        <dbReference type="EMBL" id="KAK7487799.1"/>
    </source>
</evidence>
<dbReference type="AlphaFoldDB" id="A0ABD0KKV5"/>